<reference evidence="7" key="1">
    <citation type="submission" date="2022-04" db="EMBL/GenBank/DDBJ databases">
        <title>Whole genome sequence of Sphaerotilus sp. FB-5.</title>
        <authorList>
            <person name="Takeda M."/>
            <person name="Narihara S."/>
            <person name="Akimoto M."/>
            <person name="Akimoto R."/>
            <person name="Nishiyashiki S."/>
            <person name="Murakami T."/>
        </authorList>
    </citation>
    <scope>NUCLEOTIDE SEQUENCE</scope>
    <source>
        <strain evidence="7">FB-5</strain>
    </source>
</reference>
<dbReference type="InterPro" id="IPR007476">
    <property type="entry name" value="RdgC"/>
</dbReference>
<dbReference type="PANTHER" id="PTHR38103:SF1">
    <property type="entry name" value="RECOMBINATION-ASSOCIATED PROTEIN RDGC"/>
    <property type="match status" value="1"/>
</dbReference>
<gene>
    <name evidence="7" type="primary">rdgC</name>
    <name evidence="7" type="ORF">CATMQ487_04550</name>
</gene>
<accession>A0ABM7YGL2</accession>
<dbReference type="NCBIfam" id="NF001463">
    <property type="entry name" value="PRK00321.1-4"/>
    <property type="match status" value="1"/>
</dbReference>
<dbReference type="Proteomes" id="UP001057498">
    <property type="component" value="Chromosome"/>
</dbReference>
<dbReference type="EMBL" id="AP025730">
    <property type="protein sequence ID" value="BDI03485.1"/>
    <property type="molecule type" value="Genomic_DNA"/>
</dbReference>
<evidence type="ECO:0000256" key="5">
    <source>
        <dbReference type="ARBA" id="ARBA00023172"/>
    </source>
</evidence>
<feature type="region of interest" description="Disordered" evidence="6">
    <location>
        <begin position="304"/>
        <end position="331"/>
    </location>
</feature>
<evidence type="ECO:0000313" key="7">
    <source>
        <dbReference type="EMBL" id="BDI03485.1"/>
    </source>
</evidence>
<protein>
    <recommendedName>
        <fullName evidence="3">Recombination-associated protein RdgC</fullName>
    </recommendedName>
</protein>
<comment type="similarity">
    <text evidence="2">Belongs to the RdgC family.</text>
</comment>
<comment type="subcellular location">
    <subcellularLocation>
        <location evidence="1">Cytoplasm</location>
        <location evidence="1">Nucleoid</location>
    </subcellularLocation>
</comment>
<evidence type="ECO:0000256" key="3">
    <source>
        <dbReference type="ARBA" id="ARBA00022296"/>
    </source>
</evidence>
<keyword evidence="8" id="KW-1185">Reference proteome</keyword>
<dbReference type="NCBIfam" id="NF001464">
    <property type="entry name" value="PRK00321.1-5"/>
    <property type="match status" value="1"/>
</dbReference>
<organism evidence="7 8">
    <name type="scientific">Sphaerotilus microaerophilus</name>
    <dbReference type="NCBI Taxonomy" id="2914710"/>
    <lineage>
        <taxon>Bacteria</taxon>
        <taxon>Pseudomonadati</taxon>
        <taxon>Pseudomonadota</taxon>
        <taxon>Betaproteobacteria</taxon>
        <taxon>Burkholderiales</taxon>
        <taxon>Sphaerotilaceae</taxon>
        <taxon>Sphaerotilus</taxon>
    </lineage>
</organism>
<name>A0ABM7YGL2_9BURK</name>
<evidence type="ECO:0000256" key="2">
    <source>
        <dbReference type="ARBA" id="ARBA00008657"/>
    </source>
</evidence>
<dbReference type="PANTHER" id="PTHR38103">
    <property type="entry name" value="RECOMBINATION-ASSOCIATED PROTEIN RDGC"/>
    <property type="match status" value="1"/>
</dbReference>
<evidence type="ECO:0000256" key="6">
    <source>
        <dbReference type="SAM" id="MobiDB-lite"/>
    </source>
</evidence>
<proteinExistence type="inferred from homology"/>
<dbReference type="Pfam" id="PF04381">
    <property type="entry name" value="RdgC"/>
    <property type="match status" value="1"/>
</dbReference>
<evidence type="ECO:0000256" key="1">
    <source>
        <dbReference type="ARBA" id="ARBA00004453"/>
    </source>
</evidence>
<keyword evidence="4" id="KW-0963">Cytoplasm</keyword>
<evidence type="ECO:0000256" key="4">
    <source>
        <dbReference type="ARBA" id="ARBA00022490"/>
    </source>
</evidence>
<evidence type="ECO:0000313" key="8">
    <source>
        <dbReference type="Proteomes" id="UP001057498"/>
    </source>
</evidence>
<keyword evidence="5" id="KW-0233">DNA recombination</keyword>
<sequence>MDNGAMFKNLIVFRIAPEWTPPPLAGLDAELAKAAFVPCGASQPQSMGWVPPRGQAHSTYVESVDGGRHWLLRLMVERKMLPASVVKRRVEEMAAQIEQATGRKPGKKERGELKDQATLELLPMAFTRQSALQLWLDLEQRLLCVDAGSAKAADEALSLLVRTLDGLALAPLHTAQSPAQVMSDWLVSGEPPVVFSVDRECELKSADEMKSVVRYARHPLDIEEVRAHIAQGKRPTRLALTWGGRVSFVLTEAGTLKKLDFLDGVFESQGAPKGEDEFDADAAITTGELGRLLPDLIDALGGEQLPGSAAPVEGGATASPLPTLADDGPPF</sequence>